<protein>
    <recommendedName>
        <fullName evidence="3">DRBM domain-containing protein</fullName>
    </recommendedName>
</protein>
<comment type="caution">
    <text evidence="4">The sequence shown here is derived from an EMBL/GenBank/DDBJ whole genome shotgun (WGS) entry which is preliminary data.</text>
</comment>
<evidence type="ECO:0000313" key="4">
    <source>
        <dbReference type="EMBL" id="CCA69378.1"/>
    </source>
</evidence>
<sequence>MRAGFTHQQRPRSTSGQTPGRSFSCGLSVTTVGEPPTCSLAARGTIMSLSGLQKAVARHGGPPRIKEDPMAHRQEPNWRSRLNDLNGRYHLDIAYSEESIGPSHAEQWIGRFTMNTMTGFIMIGLANATNKKDAKELAAAIAVQYLNNMGYV</sequence>
<dbReference type="PROSITE" id="PS50137">
    <property type="entry name" value="DS_RBD"/>
    <property type="match status" value="1"/>
</dbReference>
<organism evidence="4 5">
    <name type="scientific">Serendipita indica (strain DSM 11827)</name>
    <name type="common">Root endophyte fungus</name>
    <name type="synonym">Piriformospora indica</name>
    <dbReference type="NCBI Taxonomy" id="1109443"/>
    <lineage>
        <taxon>Eukaryota</taxon>
        <taxon>Fungi</taxon>
        <taxon>Dikarya</taxon>
        <taxon>Basidiomycota</taxon>
        <taxon>Agaricomycotina</taxon>
        <taxon>Agaricomycetes</taxon>
        <taxon>Sebacinales</taxon>
        <taxon>Serendipitaceae</taxon>
        <taxon>Serendipita</taxon>
    </lineage>
</organism>
<dbReference type="SUPFAM" id="SSF54768">
    <property type="entry name" value="dsRNA-binding domain-like"/>
    <property type="match status" value="1"/>
</dbReference>
<evidence type="ECO:0000313" key="5">
    <source>
        <dbReference type="Proteomes" id="UP000007148"/>
    </source>
</evidence>
<dbReference type="InterPro" id="IPR014720">
    <property type="entry name" value="dsRBD_dom"/>
</dbReference>
<dbReference type="AlphaFoldDB" id="G4TDI6"/>
<evidence type="ECO:0000256" key="2">
    <source>
        <dbReference type="SAM" id="MobiDB-lite"/>
    </source>
</evidence>
<keyword evidence="1" id="KW-0694">RNA-binding</keyword>
<evidence type="ECO:0000259" key="3">
    <source>
        <dbReference type="PROSITE" id="PS50137"/>
    </source>
</evidence>
<reference evidence="4 5" key="1">
    <citation type="journal article" date="2011" name="PLoS Pathog.">
        <title>Endophytic Life Strategies Decoded by Genome and Transcriptome Analyses of the Mutualistic Root Symbiont Piriformospora indica.</title>
        <authorList>
            <person name="Zuccaro A."/>
            <person name="Lahrmann U."/>
            <person name="Guldener U."/>
            <person name="Langen G."/>
            <person name="Pfiffi S."/>
            <person name="Biedenkopf D."/>
            <person name="Wong P."/>
            <person name="Samans B."/>
            <person name="Grimm C."/>
            <person name="Basiewicz M."/>
            <person name="Murat C."/>
            <person name="Martin F."/>
            <person name="Kogel K.H."/>
        </authorList>
    </citation>
    <scope>NUCLEOTIDE SEQUENCE [LARGE SCALE GENOMIC DNA]</scope>
    <source>
        <strain evidence="4 5">DSM 11827</strain>
    </source>
</reference>
<gene>
    <name evidence="4" type="ORF">PIIN_03278</name>
</gene>
<dbReference type="InParanoid" id="G4TDI6"/>
<dbReference type="GO" id="GO:0003723">
    <property type="term" value="F:RNA binding"/>
    <property type="evidence" value="ECO:0007669"/>
    <property type="project" value="UniProtKB-UniRule"/>
</dbReference>
<feature type="region of interest" description="Disordered" evidence="2">
    <location>
        <begin position="1"/>
        <end position="22"/>
    </location>
</feature>
<feature type="domain" description="DRBM" evidence="3">
    <location>
        <begin position="77"/>
        <end position="148"/>
    </location>
</feature>
<dbReference type="EMBL" id="CAFZ01000053">
    <property type="protein sequence ID" value="CCA69378.1"/>
    <property type="molecule type" value="Genomic_DNA"/>
</dbReference>
<keyword evidence="5" id="KW-1185">Reference proteome</keyword>
<dbReference type="Proteomes" id="UP000007148">
    <property type="component" value="Unassembled WGS sequence"/>
</dbReference>
<accession>G4TDI6</accession>
<dbReference type="Pfam" id="PF00035">
    <property type="entry name" value="dsrm"/>
    <property type="match status" value="1"/>
</dbReference>
<proteinExistence type="predicted"/>
<dbReference type="Gene3D" id="3.30.160.20">
    <property type="match status" value="1"/>
</dbReference>
<dbReference type="HOGENOM" id="CLU_1723093_0_0_1"/>
<name>G4TDI6_SERID</name>
<dbReference type="SMART" id="SM00358">
    <property type="entry name" value="DSRM"/>
    <property type="match status" value="1"/>
</dbReference>
<evidence type="ECO:0000256" key="1">
    <source>
        <dbReference type="PROSITE-ProRule" id="PRU00266"/>
    </source>
</evidence>